<organism evidence="1 2">
    <name type="scientific">Malassezia japonica</name>
    <dbReference type="NCBI Taxonomy" id="223818"/>
    <lineage>
        <taxon>Eukaryota</taxon>
        <taxon>Fungi</taxon>
        <taxon>Dikarya</taxon>
        <taxon>Basidiomycota</taxon>
        <taxon>Ustilaginomycotina</taxon>
        <taxon>Malasseziomycetes</taxon>
        <taxon>Malasseziales</taxon>
        <taxon>Malasseziaceae</taxon>
        <taxon>Malassezia</taxon>
    </lineage>
</organism>
<dbReference type="Gene3D" id="4.10.410.60">
    <property type="match status" value="1"/>
</dbReference>
<keyword evidence="2" id="KW-1185">Reference proteome</keyword>
<evidence type="ECO:0008006" key="3">
    <source>
        <dbReference type="Google" id="ProtNLM"/>
    </source>
</evidence>
<dbReference type="EMBL" id="CP119958">
    <property type="protein sequence ID" value="WFD37959.1"/>
    <property type="molecule type" value="Genomic_DNA"/>
</dbReference>
<reference evidence="1" key="1">
    <citation type="submission" date="2023-03" db="EMBL/GenBank/DDBJ databases">
        <title>Mating type loci evolution in Malassezia.</title>
        <authorList>
            <person name="Coelho M.A."/>
        </authorList>
    </citation>
    <scope>NUCLEOTIDE SEQUENCE</scope>
    <source>
        <strain evidence="1">CBS 9431</strain>
    </source>
</reference>
<sequence>MLPGMLVARRVLAQVPAAAFHTSALAAAAPRPKIANSKLKSHSGAKKRFFPVIGSAKGSAVTMKFTRGSANKQHLNSGMSR</sequence>
<proteinExistence type="predicted"/>
<dbReference type="Proteomes" id="UP001217754">
    <property type="component" value="Chromosome 1"/>
</dbReference>
<dbReference type="GeneID" id="85224556"/>
<name>A0AAF0EZ94_9BASI</name>
<dbReference type="InterPro" id="IPR037229">
    <property type="entry name" value="Ribosomal_bL35_sf"/>
</dbReference>
<dbReference type="RefSeq" id="XP_060120856.1">
    <property type="nucleotide sequence ID" value="XM_060264873.1"/>
</dbReference>
<evidence type="ECO:0000313" key="2">
    <source>
        <dbReference type="Proteomes" id="UP001217754"/>
    </source>
</evidence>
<accession>A0AAF0EZ94</accession>
<protein>
    <recommendedName>
        <fullName evidence="3">50S ribosomal protein L35</fullName>
    </recommendedName>
</protein>
<evidence type="ECO:0000313" key="1">
    <source>
        <dbReference type="EMBL" id="WFD37959.1"/>
    </source>
</evidence>
<dbReference type="AlphaFoldDB" id="A0AAF0EZ94"/>
<gene>
    <name evidence="1" type="ORF">MJAP1_000907</name>
</gene>